<reference evidence="3 4" key="1">
    <citation type="journal article" date="2013" name="PLoS ONE">
        <title>Predicting the Proteins of Angomonas deanei, Strigomonas culicis and Their Respective Endosymbionts Reveals New Aspects of the Trypanosomatidae Family.</title>
        <authorList>
            <person name="Motta M.C."/>
            <person name="Martins A.C."/>
            <person name="de Souza S.S."/>
            <person name="Catta-Preta C.M."/>
            <person name="Silva R."/>
            <person name="Klein C.C."/>
            <person name="de Almeida L.G."/>
            <person name="de Lima Cunha O."/>
            <person name="Ciapina L.P."/>
            <person name="Brocchi M."/>
            <person name="Colabardini A.C."/>
            <person name="de Araujo Lima B."/>
            <person name="Machado C.R."/>
            <person name="de Almeida Soares C.M."/>
            <person name="Probst C.M."/>
            <person name="de Menezes C.B."/>
            <person name="Thompson C.E."/>
            <person name="Bartholomeu D.C."/>
            <person name="Gradia D.F."/>
            <person name="Pavoni D.P."/>
            <person name="Grisard E.C."/>
            <person name="Fantinatti-Garboggini F."/>
            <person name="Marchini F.K."/>
            <person name="Rodrigues-Luiz G.F."/>
            <person name="Wagner G."/>
            <person name="Goldman G.H."/>
            <person name="Fietto J.L."/>
            <person name="Elias M.C."/>
            <person name="Goldman M.H."/>
            <person name="Sagot M.F."/>
            <person name="Pereira M."/>
            <person name="Stoco P.H."/>
            <person name="de Mendonca-Neto R.P."/>
            <person name="Teixeira S.M."/>
            <person name="Maciel T.E."/>
            <person name="de Oliveira Mendes T.A."/>
            <person name="Urmenyi T.P."/>
            <person name="de Souza W."/>
            <person name="Schenkman S."/>
            <person name="de Vasconcelos A.T."/>
        </authorList>
    </citation>
    <scope>NUCLEOTIDE SEQUENCE [LARGE SCALE GENOMIC DNA]</scope>
</reference>
<comment type="caution">
    <text evidence="3">The sequence shown here is derived from an EMBL/GenBank/DDBJ whole genome shotgun (WGS) entry which is preliminary data.</text>
</comment>
<protein>
    <recommendedName>
        <fullName evidence="2">BRCT domain-containing protein</fullName>
    </recommendedName>
</protein>
<evidence type="ECO:0000313" key="3">
    <source>
        <dbReference type="EMBL" id="EPY26900.1"/>
    </source>
</evidence>
<sequence>MPFLSFFIWHQWLSFIRVASSLSFFFPSQVFGRFHFYRCLCIHLSKKEKRIEYIARYPSSTCSYPPSNERDSMAKVHVDPQATAERQPPSVLHGWMCQICSVEQPEEATHCPMCLYARPMDRRGIPQIFAGYAVHFNGVIPRTIAHPSHSVEWRMAERHGAVCMTKFDPKRVNLLLYRPGYERSEKCRVCVERYIHINAVPITWLLDSLLQSRQIHPSLYRLNSIPAVAQATVRGSDLPHHQHPYYQINKDDYAIPTSFPQKRAGATAVVRSGKAGAVPTEMGEMLPPFFAVEPLQYTNVDIYEATIACVAGKNKEGGGAEDMEDEVEQRRKTGGVELLLAQQALSRVDKMLFSGIVFVLSPALCAKASIAETLEKCGATVLKAEGNVEALLRTKATHVLYAHEDKKCSLMLIAAHLVSTDLPGLKLAQSNWVEDSLMLGEVPPLYGMYVPTPKLMETLNRKHSKKA</sequence>
<dbReference type="OrthoDB" id="269279at2759"/>
<dbReference type="InterPro" id="IPR001357">
    <property type="entry name" value="BRCT_dom"/>
</dbReference>
<feature type="chain" id="PRO_5004572186" description="BRCT domain-containing protein" evidence="1">
    <location>
        <begin position="22"/>
        <end position="467"/>
    </location>
</feature>
<feature type="domain" description="BRCT" evidence="2">
    <location>
        <begin position="348"/>
        <end position="450"/>
    </location>
</feature>
<dbReference type="Gene3D" id="3.40.50.10190">
    <property type="entry name" value="BRCT domain"/>
    <property type="match status" value="1"/>
</dbReference>
<keyword evidence="4" id="KW-1185">Reference proteome</keyword>
<dbReference type="InterPro" id="IPR036420">
    <property type="entry name" value="BRCT_dom_sf"/>
</dbReference>
<feature type="domain" description="BRCT" evidence="2">
    <location>
        <begin position="124"/>
        <end position="222"/>
    </location>
</feature>
<evidence type="ECO:0000313" key="4">
    <source>
        <dbReference type="Proteomes" id="UP000015354"/>
    </source>
</evidence>
<dbReference type="Proteomes" id="UP000015354">
    <property type="component" value="Unassembled WGS sequence"/>
</dbReference>
<name>S9VUG0_9TRYP</name>
<dbReference type="SUPFAM" id="SSF52113">
    <property type="entry name" value="BRCT domain"/>
    <property type="match status" value="2"/>
</dbReference>
<evidence type="ECO:0000256" key="1">
    <source>
        <dbReference type="SAM" id="SignalP"/>
    </source>
</evidence>
<accession>S9VUG0</accession>
<dbReference type="AlphaFoldDB" id="S9VUG0"/>
<keyword evidence="1" id="KW-0732">Signal</keyword>
<dbReference type="SMART" id="SM00292">
    <property type="entry name" value="BRCT"/>
    <property type="match status" value="2"/>
</dbReference>
<evidence type="ECO:0000259" key="2">
    <source>
        <dbReference type="PROSITE" id="PS50172"/>
    </source>
</evidence>
<organism evidence="3 4">
    <name type="scientific">Strigomonas culicis</name>
    <dbReference type="NCBI Taxonomy" id="28005"/>
    <lineage>
        <taxon>Eukaryota</taxon>
        <taxon>Discoba</taxon>
        <taxon>Euglenozoa</taxon>
        <taxon>Kinetoplastea</taxon>
        <taxon>Metakinetoplastina</taxon>
        <taxon>Trypanosomatida</taxon>
        <taxon>Trypanosomatidae</taxon>
        <taxon>Strigomonadinae</taxon>
        <taxon>Strigomonas</taxon>
    </lineage>
</organism>
<dbReference type="EMBL" id="ATMH01006022">
    <property type="protein sequence ID" value="EPY26900.1"/>
    <property type="molecule type" value="Genomic_DNA"/>
</dbReference>
<dbReference type="PROSITE" id="PS50172">
    <property type="entry name" value="BRCT"/>
    <property type="match status" value="2"/>
</dbReference>
<proteinExistence type="predicted"/>
<gene>
    <name evidence="3" type="ORF">STCU_06022</name>
</gene>
<feature type="signal peptide" evidence="1">
    <location>
        <begin position="1"/>
        <end position="21"/>
    </location>
</feature>